<feature type="region of interest" description="Disordered" evidence="1">
    <location>
        <begin position="1"/>
        <end position="24"/>
    </location>
</feature>
<reference evidence="4 5" key="1">
    <citation type="submission" date="2018-08" db="EMBL/GenBank/DDBJ databases">
        <title>Genomic investigation of the strawberry pathogen Phytophthora fragariae indicates pathogenicity is determined by transcriptional variation in three key races.</title>
        <authorList>
            <person name="Adams T.M."/>
            <person name="Armitage A.D."/>
            <person name="Sobczyk M.K."/>
            <person name="Bates H.J."/>
            <person name="Dunwell J.M."/>
            <person name="Nellist C.F."/>
            <person name="Harrison R.J."/>
        </authorList>
    </citation>
    <scope>NUCLEOTIDE SEQUENCE [LARGE SCALE GENOMIC DNA]</scope>
    <source>
        <strain evidence="3 4">BC-1</strain>
        <strain evidence="2 5">NOV-5</strain>
    </source>
</reference>
<evidence type="ECO:0000313" key="2">
    <source>
        <dbReference type="EMBL" id="KAE9064336.1"/>
    </source>
</evidence>
<evidence type="ECO:0000313" key="5">
    <source>
        <dbReference type="Proteomes" id="UP000440732"/>
    </source>
</evidence>
<accession>A0A6A3VH47</accession>
<dbReference type="EMBL" id="QXGA01006115">
    <property type="protein sequence ID" value="KAE9064336.1"/>
    <property type="molecule type" value="Genomic_DNA"/>
</dbReference>
<organism evidence="3 4">
    <name type="scientific">Phytophthora fragariae</name>
    <dbReference type="NCBI Taxonomy" id="53985"/>
    <lineage>
        <taxon>Eukaryota</taxon>
        <taxon>Sar</taxon>
        <taxon>Stramenopiles</taxon>
        <taxon>Oomycota</taxon>
        <taxon>Peronosporomycetes</taxon>
        <taxon>Peronosporales</taxon>
        <taxon>Peronosporaceae</taxon>
        <taxon>Phytophthora</taxon>
    </lineage>
</organism>
<comment type="caution">
    <text evidence="3">The sequence shown here is derived from an EMBL/GenBank/DDBJ whole genome shotgun (WGS) entry which is preliminary data.</text>
</comment>
<dbReference type="Proteomes" id="UP000440367">
    <property type="component" value="Unassembled WGS sequence"/>
</dbReference>
<dbReference type="EMBL" id="QXGD01005439">
    <property type="protein sequence ID" value="KAE9166183.1"/>
    <property type="molecule type" value="Genomic_DNA"/>
</dbReference>
<dbReference type="Proteomes" id="UP000440732">
    <property type="component" value="Unassembled WGS sequence"/>
</dbReference>
<evidence type="ECO:0000313" key="4">
    <source>
        <dbReference type="Proteomes" id="UP000440367"/>
    </source>
</evidence>
<name>A0A6A3VH47_9STRA</name>
<dbReference type="AlphaFoldDB" id="A0A6A3VH47"/>
<sequence>MTIPVHENGSSPTTDQTESKAQLGLDSGHALMQHGEAAFYDFVAQQLEPALGRSLPQMEVRCKNLSIIAKVPVVKHSSSSATSELPSVYNSLKHA</sequence>
<evidence type="ECO:0000256" key="1">
    <source>
        <dbReference type="SAM" id="MobiDB-lite"/>
    </source>
</evidence>
<gene>
    <name evidence="3" type="ORF">PF002_g31179</name>
    <name evidence="2" type="ORF">PF006_g30716</name>
</gene>
<protein>
    <submittedName>
        <fullName evidence="3">Uncharacterized protein</fullName>
    </submittedName>
</protein>
<proteinExistence type="predicted"/>
<evidence type="ECO:0000313" key="3">
    <source>
        <dbReference type="EMBL" id="KAE9166183.1"/>
    </source>
</evidence>
<feature type="compositionally biased region" description="Polar residues" evidence="1">
    <location>
        <begin position="8"/>
        <end position="20"/>
    </location>
</feature>
<feature type="non-terminal residue" evidence="3">
    <location>
        <position position="95"/>
    </location>
</feature>